<evidence type="ECO:0000313" key="1">
    <source>
        <dbReference type="EMBL" id="MBB6326976.1"/>
    </source>
</evidence>
<dbReference type="Proteomes" id="UP000588604">
    <property type="component" value="Unassembled WGS sequence"/>
</dbReference>
<reference evidence="1 2" key="1">
    <citation type="submission" date="2020-08" db="EMBL/GenBank/DDBJ databases">
        <title>Genomic Encyclopedia of Type Strains, Phase IV (KMG-IV): sequencing the most valuable type-strain genomes for metagenomic binning, comparative biology and taxonomic classification.</title>
        <authorList>
            <person name="Goeker M."/>
        </authorList>
    </citation>
    <scope>NUCLEOTIDE SEQUENCE [LARGE SCALE GENOMIC DNA]</scope>
    <source>
        <strain evidence="1 2">DSM 102044</strain>
    </source>
</reference>
<accession>A0A841MS57</accession>
<gene>
    <name evidence="1" type="ORF">FHS59_002604</name>
</gene>
<dbReference type="RefSeq" id="WP_184495532.1">
    <property type="nucleotide sequence ID" value="NZ_JACIJO010000002.1"/>
</dbReference>
<evidence type="ECO:0000313" key="2">
    <source>
        <dbReference type="Proteomes" id="UP000588604"/>
    </source>
</evidence>
<dbReference type="AlphaFoldDB" id="A0A841MS57"/>
<sequence length="145" mass="16933">MKGEFDFLIGWGVSVHLDRYSDFSLILLNGHMSLEKVMELRLDRFGVKDPEKLSFYSKVIKLKHLLGQSPHSDSIIYSLTELNRLRNKLAHEFKYDAKNGEFHSWSEQVHLNFEGEKYTKFTPRTKIVHAFSFLAINILEASNQE</sequence>
<name>A0A841MS57_9BACT</name>
<protein>
    <submittedName>
        <fullName evidence="1">Uncharacterized protein</fullName>
    </submittedName>
</protein>
<comment type="caution">
    <text evidence="1">The sequence shown here is derived from an EMBL/GenBank/DDBJ whole genome shotgun (WGS) entry which is preliminary data.</text>
</comment>
<dbReference type="EMBL" id="JACIJO010000002">
    <property type="protein sequence ID" value="MBB6326976.1"/>
    <property type="molecule type" value="Genomic_DNA"/>
</dbReference>
<keyword evidence="2" id="KW-1185">Reference proteome</keyword>
<organism evidence="1 2">
    <name type="scientific">Algoriphagus iocasae</name>
    <dbReference type="NCBI Taxonomy" id="1836499"/>
    <lineage>
        <taxon>Bacteria</taxon>
        <taxon>Pseudomonadati</taxon>
        <taxon>Bacteroidota</taxon>
        <taxon>Cytophagia</taxon>
        <taxon>Cytophagales</taxon>
        <taxon>Cyclobacteriaceae</taxon>
        <taxon>Algoriphagus</taxon>
    </lineage>
</organism>
<proteinExistence type="predicted"/>